<name>A0ACC3AKS7_9EURO</name>
<gene>
    <name evidence="1" type="ORF">H2198_000034</name>
</gene>
<keyword evidence="2" id="KW-1185">Reference proteome</keyword>
<protein>
    <submittedName>
        <fullName evidence="1">Uncharacterized protein</fullName>
    </submittedName>
</protein>
<proteinExistence type="predicted"/>
<evidence type="ECO:0000313" key="2">
    <source>
        <dbReference type="Proteomes" id="UP001172386"/>
    </source>
</evidence>
<reference evidence="1" key="1">
    <citation type="submission" date="2022-10" db="EMBL/GenBank/DDBJ databases">
        <title>Culturing micro-colonial fungi from biological soil crusts in the Mojave desert and describing Neophaeococcomyces mojavensis, and introducing the new genera and species Taxawa tesnikishii.</title>
        <authorList>
            <person name="Kurbessoian T."/>
            <person name="Stajich J.E."/>
        </authorList>
    </citation>
    <scope>NUCLEOTIDE SEQUENCE</scope>
    <source>
        <strain evidence="1">JES_112</strain>
    </source>
</reference>
<organism evidence="1 2">
    <name type="scientific">Neophaeococcomyces mojaviensis</name>
    <dbReference type="NCBI Taxonomy" id="3383035"/>
    <lineage>
        <taxon>Eukaryota</taxon>
        <taxon>Fungi</taxon>
        <taxon>Dikarya</taxon>
        <taxon>Ascomycota</taxon>
        <taxon>Pezizomycotina</taxon>
        <taxon>Eurotiomycetes</taxon>
        <taxon>Chaetothyriomycetidae</taxon>
        <taxon>Chaetothyriales</taxon>
        <taxon>Chaetothyriales incertae sedis</taxon>
        <taxon>Neophaeococcomyces</taxon>
    </lineage>
</organism>
<sequence>MSLSPSPGPQAPPSKIDRQQTTPFLLHLCYRSSAFHNLADFPLPTPSNPTPPLPTHLQIYTWYSCTLRELAHLLTTALPGIVPDPAIGTRLSFRLVYPDTSAAARGVGGRLGEEGRGRYTSKEMGSVVVAPQQHSNGHGVDDEKESWELGGDDAEKTLAEARFVIGDYVDCAVFPPLSDGSVVPRGVVPGRGSNGHGRSRGGASYGVGRGGHIPAGEWRRGERIPESGGGYRGGGRGGYGRAGRREPY</sequence>
<accession>A0ACC3AKS7</accession>
<evidence type="ECO:0000313" key="1">
    <source>
        <dbReference type="EMBL" id="KAJ9664688.1"/>
    </source>
</evidence>
<comment type="caution">
    <text evidence="1">The sequence shown here is derived from an EMBL/GenBank/DDBJ whole genome shotgun (WGS) entry which is preliminary data.</text>
</comment>
<dbReference type="EMBL" id="JAPDRQ010000001">
    <property type="protein sequence ID" value="KAJ9664688.1"/>
    <property type="molecule type" value="Genomic_DNA"/>
</dbReference>
<dbReference type="Proteomes" id="UP001172386">
    <property type="component" value="Unassembled WGS sequence"/>
</dbReference>